<dbReference type="Gene3D" id="2.60.40.10">
    <property type="entry name" value="Immunoglobulins"/>
    <property type="match status" value="2"/>
</dbReference>
<comment type="caution">
    <text evidence="3">The sequence shown here is derived from an EMBL/GenBank/DDBJ whole genome shotgun (WGS) entry which is preliminary data.</text>
</comment>
<dbReference type="InterPro" id="IPR003410">
    <property type="entry name" value="HYR_dom"/>
</dbReference>
<dbReference type="SMART" id="SM00429">
    <property type="entry name" value="IPT"/>
    <property type="match status" value="1"/>
</dbReference>
<dbReference type="PROSITE" id="PS50825">
    <property type="entry name" value="HYR"/>
    <property type="match status" value="1"/>
</dbReference>
<dbReference type="SUPFAM" id="SSF81296">
    <property type="entry name" value="E set domains"/>
    <property type="match status" value="1"/>
</dbReference>
<dbReference type="Proteomes" id="UP000474777">
    <property type="component" value="Unassembled WGS sequence"/>
</dbReference>
<name>A0A6B3LWZ9_9BACT</name>
<keyword evidence="1" id="KW-0677">Repeat</keyword>
<dbReference type="RefSeq" id="WP_204281970.1">
    <property type="nucleotide sequence ID" value="NZ_JAAGWD010000003.1"/>
</dbReference>
<dbReference type="InterPro" id="IPR002909">
    <property type="entry name" value="IPT_dom"/>
</dbReference>
<dbReference type="EMBL" id="JAAGWD010000003">
    <property type="protein sequence ID" value="NEM97954.1"/>
    <property type="molecule type" value="Genomic_DNA"/>
</dbReference>
<dbReference type="Pfam" id="PF01833">
    <property type="entry name" value="TIG"/>
    <property type="match status" value="1"/>
</dbReference>
<keyword evidence="4" id="KW-1185">Reference proteome</keyword>
<proteinExistence type="predicted"/>
<feature type="domain" description="HYR" evidence="2">
    <location>
        <begin position="287"/>
        <end position="372"/>
    </location>
</feature>
<evidence type="ECO:0000259" key="2">
    <source>
        <dbReference type="PROSITE" id="PS50825"/>
    </source>
</evidence>
<protein>
    <recommendedName>
        <fullName evidence="2">HYR domain-containing protein</fullName>
    </recommendedName>
</protein>
<accession>A0A6B3LWZ9</accession>
<evidence type="ECO:0000313" key="4">
    <source>
        <dbReference type="Proteomes" id="UP000474777"/>
    </source>
</evidence>
<gene>
    <name evidence="3" type="ORF">GXP69_09630</name>
</gene>
<reference evidence="3 4" key="1">
    <citation type="submission" date="2020-02" db="EMBL/GenBank/DDBJ databases">
        <authorList>
            <person name="Kim M.K."/>
        </authorList>
    </citation>
    <scope>NUCLEOTIDE SEQUENCE [LARGE SCALE GENOMIC DNA]</scope>
    <source>
        <strain evidence="3 4">BT327</strain>
    </source>
</reference>
<dbReference type="InterPro" id="IPR014756">
    <property type="entry name" value="Ig_E-set"/>
</dbReference>
<sequence length="416" mass="42780">MKNLLKKSSKWRVLYLITLISTLTFVGVSAFNNYQPTVMSDKDDYAPGEIAIITGYGWTQDSLVDVHFEEEPAHDHHHGYHDTKVNPDGSWKIEFPIEDRHLGVAFTVIVNGKQSGAEARTYFTDAPTLASISPTSGPTTGGTLVTLTGSGYVSSASSITVKFGNLSVTGTRINNNTVTAIAPAQSAGTLDVSITVVAPGGGNSGTATLANAYTYNAPCTTPDKPTITAQSGTTACPGSTVTLTSSASSGNQWYRNGNIISGATSQSFTANESGSYTVIVSANGCSSSASEPTVVTIEDVTAPDTPTIAAATGECSVTVTAPTTTDNCASIVTGTTSNPTEYTTQGTYTISWTFSDGNGNSTTATQQVIVKDEIAPVIAATEPVTANTDAGACSARVEISAPEASDNCAVGTPTGT</sequence>
<dbReference type="InterPro" id="IPR036179">
    <property type="entry name" value="Ig-like_dom_sf"/>
</dbReference>
<evidence type="ECO:0000256" key="1">
    <source>
        <dbReference type="ARBA" id="ARBA00022737"/>
    </source>
</evidence>
<dbReference type="AlphaFoldDB" id="A0A6B3LWZ9"/>
<dbReference type="InterPro" id="IPR013783">
    <property type="entry name" value="Ig-like_fold"/>
</dbReference>
<evidence type="ECO:0000313" key="3">
    <source>
        <dbReference type="EMBL" id="NEM97954.1"/>
    </source>
</evidence>
<organism evidence="3 4">
    <name type="scientific">Pontibacter burrus</name>
    <dbReference type="NCBI Taxonomy" id="2704466"/>
    <lineage>
        <taxon>Bacteria</taxon>
        <taxon>Pseudomonadati</taxon>
        <taxon>Bacteroidota</taxon>
        <taxon>Cytophagia</taxon>
        <taxon>Cytophagales</taxon>
        <taxon>Hymenobacteraceae</taxon>
        <taxon>Pontibacter</taxon>
    </lineage>
</organism>
<dbReference type="SUPFAM" id="SSF48726">
    <property type="entry name" value="Immunoglobulin"/>
    <property type="match status" value="1"/>
</dbReference>
<feature type="non-terminal residue" evidence="3">
    <location>
        <position position="416"/>
    </location>
</feature>